<evidence type="ECO:0000313" key="2">
    <source>
        <dbReference type="EMBL" id="NJQ03996.1"/>
    </source>
</evidence>
<evidence type="ECO:0000256" key="1">
    <source>
        <dbReference type="SAM" id="MobiDB-lite"/>
    </source>
</evidence>
<dbReference type="Gene3D" id="2.180.10.10">
    <property type="entry name" value="RHS repeat-associated core"/>
    <property type="match status" value="1"/>
</dbReference>
<feature type="region of interest" description="Disordered" evidence="1">
    <location>
        <begin position="93"/>
        <end position="130"/>
    </location>
</feature>
<keyword evidence="3" id="KW-1185">Reference proteome</keyword>
<name>A0ABX1C2B4_9ACTN</name>
<evidence type="ECO:0008006" key="4">
    <source>
        <dbReference type="Google" id="ProtNLM"/>
    </source>
</evidence>
<gene>
    <name evidence="2" type="ORF">HCK00_26700</name>
</gene>
<feature type="non-terminal residue" evidence="2">
    <location>
        <position position="1"/>
    </location>
</feature>
<evidence type="ECO:0000313" key="3">
    <source>
        <dbReference type="Proteomes" id="UP000695264"/>
    </source>
</evidence>
<feature type="non-terminal residue" evidence="2">
    <location>
        <position position="173"/>
    </location>
</feature>
<dbReference type="NCBIfam" id="TIGR01643">
    <property type="entry name" value="YD_repeat_2x"/>
    <property type="match status" value="1"/>
</dbReference>
<organism evidence="2 3">
    <name type="scientific">Streptomyces zingiberis</name>
    <dbReference type="NCBI Taxonomy" id="2053010"/>
    <lineage>
        <taxon>Bacteria</taxon>
        <taxon>Bacillati</taxon>
        <taxon>Actinomycetota</taxon>
        <taxon>Actinomycetes</taxon>
        <taxon>Kitasatosporales</taxon>
        <taxon>Streptomycetaceae</taxon>
        <taxon>Streptomyces</taxon>
    </lineage>
</organism>
<accession>A0ABX1C2B4</accession>
<protein>
    <recommendedName>
        <fullName evidence="4">RHS repeat protein</fullName>
    </recommendedName>
</protein>
<sequence>VTSETVGGRTISSRYDALGRRTTRITPMGAKATRTYDPAGNTATLTTSGHTLTYHHDPAGHELTRHLGEHTTLTQTWDPAGRLTTQTLLTQPTRLRGAGPDTTAWRPGTAGTPLPGEAGTPLPGEAAGTAEVRRHRAYTYRPDGHLTAMDDPTAGGLRHFDLDPAGRVTAVHA</sequence>
<reference evidence="2 3" key="1">
    <citation type="submission" date="2020-03" db="EMBL/GenBank/DDBJ databases">
        <title>WGS of actinomycetes isolated from Thailand.</title>
        <authorList>
            <person name="Thawai C."/>
        </authorList>
    </citation>
    <scope>NUCLEOTIDE SEQUENCE [LARGE SCALE GENOMIC DNA]</scope>
    <source>
        <strain evidence="2 3">PLAI 1-29</strain>
    </source>
</reference>
<dbReference type="InterPro" id="IPR006530">
    <property type="entry name" value="YD"/>
</dbReference>
<comment type="caution">
    <text evidence="2">The sequence shown here is derived from an EMBL/GenBank/DDBJ whole genome shotgun (WGS) entry which is preliminary data.</text>
</comment>
<dbReference type="EMBL" id="JAATEN010000063">
    <property type="protein sequence ID" value="NJQ03996.1"/>
    <property type="molecule type" value="Genomic_DNA"/>
</dbReference>
<proteinExistence type="predicted"/>
<dbReference type="Proteomes" id="UP000695264">
    <property type="component" value="Unassembled WGS sequence"/>
</dbReference>
<dbReference type="RefSeq" id="WP_168104615.1">
    <property type="nucleotide sequence ID" value="NZ_JAATEN010000063.1"/>
</dbReference>